<comment type="caution">
    <text evidence="2">The sequence shown here is derived from an EMBL/GenBank/DDBJ whole genome shotgun (WGS) entry which is preliminary data.</text>
</comment>
<keyword evidence="1" id="KW-1133">Transmembrane helix</keyword>
<dbReference type="RefSeq" id="WP_025056359.1">
    <property type="nucleotide sequence ID" value="NZ_JACIFU010000004.1"/>
</dbReference>
<feature type="transmembrane region" description="Helical" evidence="1">
    <location>
        <begin position="21"/>
        <end position="43"/>
    </location>
</feature>
<gene>
    <name evidence="2" type="ORF">GGR93_003122</name>
</gene>
<accession>A0A7W6Q5I2</accession>
<dbReference type="AlphaFoldDB" id="A0A7W6Q5I2"/>
<dbReference type="OrthoDB" id="7876207at2"/>
<dbReference type="EMBL" id="JACIFU010000004">
    <property type="protein sequence ID" value="MBB4175329.1"/>
    <property type="molecule type" value="Genomic_DNA"/>
</dbReference>
<sequence>MFLARIKSRLSGFGRNEDGTIALEAMIVLPVMFWAFLSMFSIFDAFRTYSINQKAAFTIGDSISRETAPLDQAYLTGTLQLFEYLSQSQGQSALRVSSLWYDAAQDRFFADWSKSNGTVAELSSDDVETWQTKLPVLPDGERIMLVETWSEYDPPFATGLERREITNFVFTRPRFAPRVCWEQCN</sequence>
<dbReference type="Proteomes" id="UP000565745">
    <property type="component" value="Unassembled WGS sequence"/>
</dbReference>
<keyword evidence="1" id="KW-0472">Membrane</keyword>
<reference evidence="2 3" key="1">
    <citation type="submission" date="2020-08" db="EMBL/GenBank/DDBJ databases">
        <title>Genomic Encyclopedia of Type Strains, Phase IV (KMG-IV): sequencing the most valuable type-strain genomes for metagenomic binning, comparative biology and taxonomic classification.</title>
        <authorList>
            <person name="Goeker M."/>
        </authorList>
    </citation>
    <scope>NUCLEOTIDE SEQUENCE [LARGE SCALE GENOMIC DNA]</scope>
    <source>
        <strain evidence="2 3">DSM 101015</strain>
    </source>
</reference>
<evidence type="ECO:0000313" key="2">
    <source>
        <dbReference type="EMBL" id="MBB4175329.1"/>
    </source>
</evidence>
<keyword evidence="3" id="KW-1185">Reference proteome</keyword>
<organism evidence="2 3">
    <name type="scientific">Sulfitobacter noctilucicola</name>
    <dbReference type="NCBI Taxonomy" id="1342301"/>
    <lineage>
        <taxon>Bacteria</taxon>
        <taxon>Pseudomonadati</taxon>
        <taxon>Pseudomonadota</taxon>
        <taxon>Alphaproteobacteria</taxon>
        <taxon>Rhodobacterales</taxon>
        <taxon>Roseobacteraceae</taxon>
        <taxon>Sulfitobacter</taxon>
    </lineage>
</organism>
<keyword evidence="1" id="KW-0812">Transmembrane</keyword>
<proteinExistence type="predicted"/>
<protein>
    <submittedName>
        <fullName evidence="2">Flp pilus assembly protein TadG</fullName>
    </submittedName>
</protein>
<name>A0A7W6Q5I2_9RHOB</name>
<evidence type="ECO:0000256" key="1">
    <source>
        <dbReference type="SAM" id="Phobius"/>
    </source>
</evidence>
<evidence type="ECO:0000313" key="3">
    <source>
        <dbReference type="Proteomes" id="UP000565745"/>
    </source>
</evidence>